<dbReference type="InterPro" id="IPR037056">
    <property type="entry name" value="RNase_H1_N_sf"/>
</dbReference>
<dbReference type="Proteomes" id="UP001219525">
    <property type="component" value="Unassembled WGS sequence"/>
</dbReference>
<protein>
    <recommendedName>
        <fullName evidence="2">Ribonuclease H1 N-terminal domain-containing protein</fullName>
    </recommendedName>
</protein>
<feature type="compositionally biased region" description="Low complexity" evidence="1">
    <location>
        <begin position="59"/>
        <end position="69"/>
    </location>
</feature>
<evidence type="ECO:0000313" key="4">
    <source>
        <dbReference type="Proteomes" id="UP001219525"/>
    </source>
</evidence>
<feature type="region of interest" description="Disordered" evidence="1">
    <location>
        <begin position="21"/>
        <end position="69"/>
    </location>
</feature>
<keyword evidence="4" id="KW-1185">Reference proteome</keyword>
<dbReference type="SUPFAM" id="SSF55658">
    <property type="entry name" value="L9 N-domain-like"/>
    <property type="match status" value="1"/>
</dbReference>
<feature type="compositionally biased region" description="Acidic residues" evidence="1">
    <location>
        <begin position="23"/>
        <end position="33"/>
    </location>
</feature>
<dbReference type="InterPro" id="IPR009027">
    <property type="entry name" value="Ribosomal_bL9/RNase_H1_N"/>
</dbReference>
<feature type="compositionally biased region" description="Pro residues" evidence="1">
    <location>
        <begin position="36"/>
        <end position="50"/>
    </location>
</feature>
<evidence type="ECO:0000259" key="2">
    <source>
        <dbReference type="Pfam" id="PF01693"/>
    </source>
</evidence>
<feature type="compositionally biased region" description="Polar residues" evidence="1">
    <location>
        <begin position="87"/>
        <end position="103"/>
    </location>
</feature>
<name>A0AAD7E386_9AGAR</name>
<evidence type="ECO:0000313" key="3">
    <source>
        <dbReference type="EMBL" id="KAJ7225378.1"/>
    </source>
</evidence>
<accession>A0AAD7E386</accession>
<dbReference type="Pfam" id="PF01693">
    <property type="entry name" value="Cauli_VI"/>
    <property type="match status" value="1"/>
</dbReference>
<dbReference type="Gene3D" id="3.40.970.10">
    <property type="entry name" value="Ribonuclease H1, N-terminal domain"/>
    <property type="match status" value="1"/>
</dbReference>
<dbReference type="EMBL" id="JARJCW010000004">
    <property type="protein sequence ID" value="KAJ7225378.1"/>
    <property type="molecule type" value="Genomic_DNA"/>
</dbReference>
<dbReference type="AlphaFoldDB" id="A0AAD7E386"/>
<reference evidence="3" key="1">
    <citation type="submission" date="2023-03" db="EMBL/GenBank/DDBJ databases">
        <title>Massive genome expansion in bonnet fungi (Mycena s.s.) driven by repeated elements and novel gene families across ecological guilds.</title>
        <authorList>
            <consortium name="Lawrence Berkeley National Laboratory"/>
            <person name="Harder C.B."/>
            <person name="Miyauchi S."/>
            <person name="Viragh M."/>
            <person name="Kuo A."/>
            <person name="Thoen E."/>
            <person name="Andreopoulos B."/>
            <person name="Lu D."/>
            <person name="Skrede I."/>
            <person name="Drula E."/>
            <person name="Henrissat B."/>
            <person name="Morin E."/>
            <person name="Kohler A."/>
            <person name="Barry K."/>
            <person name="LaButti K."/>
            <person name="Morin E."/>
            <person name="Salamov A."/>
            <person name="Lipzen A."/>
            <person name="Mereny Z."/>
            <person name="Hegedus B."/>
            <person name="Baldrian P."/>
            <person name="Stursova M."/>
            <person name="Weitz H."/>
            <person name="Taylor A."/>
            <person name="Grigoriev I.V."/>
            <person name="Nagy L.G."/>
            <person name="Martin F."/>
            <person name="Kauserud H."/>
        </authorList>
    </citation>
    <scope>NUCLEOTIDE SEQUENCE</scope>
    <source>
        <strain evidence="3">9144</strain>
    </source>
</reference>
<evidence type="ECO:0000256" key="1">
    <source>
        <dbReference type="SAM" id="MobiDB-lite"/>
    </source>
</evidence>
<feature type="domain" description="Ribonuclease H1 N-terminal" evidence="2">
    <location>
        <begin position="124"/>
        <end position="164"/>
    </location>
</feature>
<sequence length="279" mass="30415">MAHRPQSSNDNVEQLVQSLAVLELEEDSDEEVAPETPGPSPPRTPEPPASPLQRARSLPATPAAGTAGTAVTASSRRVYIYSSPTKPRTYTTSWSEASTATQGTSGGEVKALRKSKKRRGGTAAYVVFRGRRIGVMDTWDEARAAISQFRFAIHQRYATHELATRAFAWASENGWTFEGEAWVARPVDIARAPLPVASDDPSRLPARRLCARNPGDPWYVVYQGINPGIFPTSFECALNVQGIELASCDHADTFAEARARFDTANSNGEVRARRKSKAE</sequence>
<feature type="region of interest" description="Disordered" evidence="1">
    <location>
        <begin position="87"/>
        <end position="115"/>
    </location>
</feature>
<proteinExistence type="predicted"/>
<comment type="caution">
    <text evidence="3">The sequence shown here is derived from an EMBL/GenBank/DDBJ whole genome shotgun (WGS) entry which is preliminary data.</text>
</comment>
<organism evidence="3 4">
    <name type="scientific">Mycena pura</name>
    <dbReference type="NCBI Taxonomy" id="153505"/>
    <lineage>
        <taxon>Eukaryota</taxon>
        <taxon>Fungi</taxon>
        <taxon>Dikarya</taxon>
        <taxon>Basidiomycota</taxon>
        <taxon>Agaricomycotina</taxon>
        <taxon>Agaricomycetes</taxon>
        <taxon>Agaricomycetidae</taxon>
        <taxon>Agaricales</taxon>
        <taxon>Marasmiineae</taxon>
        <taxon>Mycenaceae</taxon>
        <taxon>Mycena</taxon>
    </lineage>
</organism>
<gene>
    <name evidence="3" type="ORF">GGX14DRAFT_556182</name>
</gene>
<dbReference type="InterPro" id="IPR011320">
    <property type="entry name" value="RNase_H1_N"/>
</dbReference>